<reference evidence="3 4" key="1">
    <citation type="submission" date="2016-11" db="EMBL/GenBank/DDBJ databases">
        <authorList>
            <person name="Jaros S."/>
            <person name="Januszkiewicz K."/>
            <person name="Wedrychowicz H."/>
        </authorList>
    </citation>
    <scope>NUCLEOTIDE SEQUENCE [LARGE SCALE GENOMIC DNA]</scope>
    <source>
        <strain evidence="3 4">DSM 18119</strain>
    </source>
</reference>
<organism evidence="3 4">
    <name type="scientific">Flavisolibacter ginsengisoli DSM 18119</name>
    <dbReference type="NCBI Taxonomy" id="1121884"/>
    <lineage>
        <taxon>Bacteria</taxon>
        <taxon>Pseudomonadati</taxon>
        <taxon>Bacteroidota</taxon>
        <taxon>Chitinophagia</taxon>
        <taxon>Chitinophagales</taxon>
        <taxon>Chitinophagaceae</taxon>
        <taxon>Flavisolibacter</taxon>
    </lineage>
</organism>
<dbReference type="PANTHER" id="PTHR14969">
    <property type="entry name" value="SPHINGOSINE-1-PHOSPHATE PHOSPHOHYDROLASE"/>
    <property type="match status" value="1"/>
</dbReference>
<feature type="transmembrane region" description="Helical" evidence="1">
    <location>
        <begin position="20"/>
        <end position="38"/>
    </location>
</feature>
<feature type="transmembrane region" description="Helical" evidence="1">
    <location>
        <begin position="223"/>
        <end position="241"/>
    </location>
</feature>
<keyword evidence="4" id="KW-1185">Reference proteome</keyword>
<sequence>MACRLVTGFNIHPFYIHETAFSESGFFITYISGPYIFVSKSLPVLLRSQAYWHFRFAAGFSLFLGILISFFLTVYGKNHSFLIINQFHNPSFDVFFKYYTYLGDGMIWLPLLAYVLVYKKDFLFTVIAAFVICTLLTQFCKWVVFPDAMRPIASLRQQAHIISGVEVHSTSSFPSGHTSIAFTYALLMAFLLKRKFWTIFFPVVAFFVGYSRVYLAQHFVTDVLAGIVVGITSSFLALVMYQRFRDSKKLKEENQKQFTKAV</sequence>
<dbReference type="SUPFAM" id="SSF48317">
    <property type="entry name" value="Acid phosphatase/Vanadium-dependent haloperoxidase"/>
    <property type="match status" value="1"/>
</dbReference>
<dbReference type="Proteomes" id="UP000184048">
    <property type="component" value="Unassembled WGS sequence"/>
</dbReference>
<feature type="transmembrane region" description="Helical" evidence="1">
    <location>
        <begin position="50"/>
        <end position="75"/>
    </location>
</feature>
<dbReference type="Gene3D" id="1.20.144.10">
    <property type="entry name" value="Phosphatidic acid phosphatase type 2/haloperoxidase"/>
    <property type="match status" value="1"/>
</dbReference>
<dbReference type="STRING" id="1121884.SAMN02745131_03622"/>
<accession>A0A1M5EUK7</accession>
<dbReference type="InterPro" id="IPR000326">
    <property type="entry name" value="PAP2/HPO"/>
</dbReference>
<proteinExistence type="predicted"/>
<feature type="transmembrane region" description="Helical" evidence="1">
    <location>
        <begin position="95"/>
        <end position="115"/>
    </location>
</feature>
<dbReference type="InterPro" id="IPR036938">
    <property type="entry name" value="PAP2/HPO_sf"/>
</dbReference>
<feature type="transmembrane region" description="Helical" evidence="1">
    <location>
        <begin position="173"/>
        <end position="192"/>
    </location>
</feature>
<evidence type="ECO:0000313" key="4">
    <source>
        <dbReference type="Proteomes" id="UP000184048"/>
    </source>
</evidence>
<dbReference type="PANTHER" id="PTHR14969:SF13">
    <property type="entry name" value="AT30094P"/>
    <property type="match status" value="1"/>
</dbReference>
<feature type="transmembrane region" description="Helical" evidence="1">
    <location>
        <begin position="199"/>
        <end position="217"/>
    </location>
</feature>
<evidence type="ECO:0000259" key="2">
    <source>
        <dbReference type="SMART" id="SM00014"/>
    </source>
</evidence>
<dbReference type="EMBL" id="FQUU01000020">
    <property type="protein sequence ID" value="SHF82816.1"/>
    <property type="molecule type" value="Genomic_DNA"/>
</dbReference>
<evidence type="ECO:0000313" key="3">
    <source>
        <dbReference type="EMBL" id="SHF82816.1"/>
    </source>
</evidence>
<keyword evidence="1" id="KW-0812">Transmembrane</keyword>
<gene>
    <name evidence="3" type="ORF">SAMN02745131_03622</name>
</gene>
<dbReference type="SMART" id="SM00014">
    <property type="entry name" value="acidPPc"/>
    <property type="match status" value="1"/>
</dbReference>
<name>A0A1M5EUK7_9BACT</name>
<dbReference type="Pfam" id="PF01569">
    <property type="entry name" value="PAP2"/>
    <property type="match status" value="1"/>
</dbReference>
<dbReference type="AlphaFoldDB" id="A0A1M5EUK7"/>
<keyword evidence="1" id="KW-1133">Transmembrane helix</keyword>
<keyword evidence="1" id="KW-0472">Membrane</keyword>
<feature type="domain" description="Phosphatidic acid phosphatase type 2/haloperoxidase" evidence="2">
    <location>
        <begin position="122"/>
        <end position="238"/>
    </location>
</feature>
<evidence type="ECO:0000256" key="1">
    <source>
        <dbReference type="SAM" id="Phobius"/>
    </source>
</evidence>
<protein>
    <submittedName>
        <fullName evidence="3">Membrane-associated phospholipid phosphatase</fullName>
    </submittedName>
</protein>
<feature type="transmembrane region" description="Helical" evidence="1">
    <location>
        <begin position="122"/>
        <end position="145"/>
    </location>
</feature>